<dbReference type="AlphaFoldDB" id="A0A6P9F4U4"/>
<dbReference type="GO" id="GO:0005886">
    <property type="term" value="C:plasma membrane"/>
    <property type="evidence" value="ECO:0007669"/>
    <property type="project" value="TreeGrafter"/>
</dbReference>
<keyword evidence="2" id="KW-1015">Disulfide bond</keyword>
<evidence type="ECO:0000313" key="7">
    <source>
        <dbReference type="RefSeq" id="XP_035580944.1"/>
    </source>
</evidence>
<evidence type="ECO:0000256" key="4">
    <source>
        <dbReference type="SAM" id="MobiDB-lite"/>
    </source>
</evidence>
<accession>A0A6P9F4U4</accession>
<dbReference type="Gene3D" id="2.60.40.10">
    <property type="entry name" value="Immunoglobulins"/>
    <property type="match status" value="1"/>
</dbReference>
<sequence length="320" mass="35280">MVSWVWGRIQTPEGLVEGRSIYLEEEAGGLSRDYFRARRTGAAPEETRDGHSLTRSSLPALCLGLVLQAQEGVLPRPSIWAEPGSVIPQGQPVTIVCQGPAKAETFRLEKEGNDLYPDVQNPQHETQARFPIPVASEDTAGLYRCLYHNGVAWSKRSEPLQLNVTGDPQMHWEDSNSPGLLCIAEILYLGLSTERVSILTGVSVTLFLCVFLLVLILLYYQHQKKHSPPGSKGEEQRPQERVSPAVDILERTPDLAAVDRLPEKDGEMLRTPTPTAGGPPDVTYAQLDHWILTQRTAQAASPRSMEPTAESSTYAALARH</sequence>
<keyword evidence="5" id="KW-0812">Transmembrane</keyword>
<evidence type="ECO:0000256" key="5">
    <source>
        <dbReference type="SAM" id="Phobius"/>
    </source>
</evidence>
<dbReference type="Pfam" id="PF13895">
    <property type="entry name" value="Ig_2"/>
    <property type="match status" value="1"/>
</dbReference>
<dbReference type="InterPro" id="IPR050412">
    <property type="entry name" value="Ig-like_Receptors_ImmuneReg"/>
</dbReference>
<evidence type="ECO:0000256" key="1">
    <source>
        <dbReference type="ARBA" id="ARBA00022729"/>
    </source>
</evidence>
<dbReference type="FunFam" id="2.60.40.10:FF:000049">
    <property type="entry name" value="Leukocyte immunoglobulin-like receptor subfamily B member 1"/>
    <property type="match status" value="1"/>
</dbReference>
<keyword evidence="6" id="KW-1185">Reference proteome</keyword>
<name>A0A6P9F4U4_ZALCA</name>
<dbReference type="PANTHER" id="PTHR11738">
    <property type="entry name" value="MHC CLASS I NK CELL RECEPTOR"/>
    <property type="match status" value="1"/>
</dbReference>
<keyword evidence="5" id="KW-1133">Transmembrane helix</keyword>
<keyword evidence="3" id="KW-0393">Immunoglobulin domain</keyword>
<dbReference type="RefSeq" id="XP_035580944.1">
    <property type="nucleotide sequence ID" value="XM_035725051.1"/>
</dbReference>
<reference evidence="7" key="1">
    <citation type="submission" date="2025-08" db="UniProtKB">
        <authorList>
            <consortium name="RefSeq"/>
        </authorList>
    </citation>
    <scope>IDENTIFICATION</scope>
    <source>
        <tissue evidence="7">Blood</tissue>
    </source>
</reference>
<dbReference type="Proteomes" id="UP000515165">
    <property type="component" value="Chromosome 17"/>
</dbReference>
<dbReference type="InterPro" id="IPR036179">
    <property type="entry name" value="Ig-like_dom_sf"/>
</dbReference>
<feature type="region of interest" description="Disordered" evidence="4">
    <location>
        <begin position="297"/>
        <end position="320"/>
    </location>
</feature>
<evidence type="ECO:0000256" key="3">
    <source>
        <dbReference type="ARBA" id="ARBA00023319"/>
    </source>
</evidence>
<organism evidence="6 7">
    <name type="scientific">Zalophus californianus</name>
    <name type="common">California sealion</name>
    <dbReference type="NCBI Taxonomy" id="9704"/>
    <lineage>
        <taxon>Eukaryota</taxon>
        <taxon>Metazoa</taxon>
        <taxon>Chordata</taxon>
        <taxon>Craniata</taxon>
        <taxon>Vertebrata</taxon>
        <taxon>Euteleostomi</taxon>
        <taxon>Mammalia</taxon>
        <taxon>Eutheria</taxon>
        <taxon>Laurasiatheria</taxon>
        <taxon>Carnivora</taxon>
        <taxon>Caniformia</taxon>
        <taxon>Pinnipedia</taxon>
        <taxon>Otariidae</taxon>
        <taxon>Zalophus</taxon>
    </lineage>
</organism>
<evidence type="ECO:0000256" key="2">
    <source>
        <dbReference type="ARBA" id="ARBA00023157"/>
    </source>
</evidence>
<keyword evidence="5" id="KW-0472">Membrane</keyword>
<dbReference type="SUPFAM" id="SSF48726">
    <property type="entry name" value="Immunoglobulin"/>
    <property type="match status" value="1"/>
</dbReference>
<gene>
    <name evidence="7" type="primary">LOC113936288</name>
</gene>
<dbReference type="KEGG" id="zca:113936288"/>
<feature type="transmembrane region" description="Helical" evidence="5">
    <location>
        <begin position="198"/>
        <end position="220"/>
    </location>
</feature>
<keyword evidence="1" id="KW-0732">Signal</keyword>
<dbReference type="GeneID" id="113936288"/>
<dbReference type="InterPro" id="IPR013783">
    <property type="entry name" value="Ig-like_fold"/>
</dbReference>
<dbReference type="OrthoDB" id="9838250at2759"/>
<protein>
    <submittedName>
        <fullName evidence="7">Leukocyte-associated immunoglobulin-like receptor 1 isoform X1</fullName>
    </submittedName>
</protein>
<proteinExistence type="predicted"/>
<dbReference type="GO" id="GO:0002764">
    <property type="term" value="P:immune response-regulating signaling pathway"/>
    <property type="evidence" value="ECO:0007669"/>
    <property type="project" value="TreeGrafter"/>
</dbReference>
<evidence type="ECO:0000313" key="6">
    <source>
        <dbReference type="Proteomes" id="UP000515165"/>
    </source>
</evidence>
<dbReference type="PANTHER" id="PTHR11738:SF129">
    <property type="entry name" value="LEUKOCYTE-ASSOCIATED IMMUNOGLOBULIN-LIKE RECEPTOR 1"/>
    <property type="match status" value="1"/>
</dbReference>